<name>A0A0P0FIX6_BACT4</name>
<evidence type="ECO:0000313" key="3">
    <source>
        <dbReference type="Proteomes" id="UP000095541"/>
    </source>
</evidence>
<organism evidence="1 4">
    <name type="scientific">Bacteroides thetaiotaomicron</name>
    <dbReference type="NCBI Taxonomy" id="818"/>
    <lineage>
        <taxon>Bacteria</taxon>
        <taxon>Pseudomonadati</taxon>
        <taxon>Bacteroidota</taxon>
        <taxon>Bacteroidia</taxon>
        <taxon>Bacteroidales</taxon>
        <taxon>Bacteroidaceae</taxon>
        <taxon>Bacteroides</taxon>
    </lineage>
</organism>
<dbReference type="EMBL" id="CZAP01000002">
    <property type="protein sequence ID" value="CUP05784.1"/>
    <property type="molecule type" value="Genomic_DNA"/>
</dbReference>
<protein>
    <submittedName>
        <fullName evidence="1">Uncharacterized protein</fullName>
    </submittedName>
</protein>
<dbReference type="Proteomes" id="UP000095576">
    <property type="component" value="Unassembled WGS sequence"/>
</dbReference>
<dbReference type="Proteomes" id="UP000095541">
    <property type="component" value="Unassembled WGS sequence"/>
</dbReference>
<reference evidence="3 4" key="1">
    <citation type="submission" date="2015-09" db="EMBL/GenBank/DDBJ databases">
        <authorList>
            <consortium name="Pathogen Informatics"/>
        </authorList>
    </citation>
    <scope>NUCLEOTIDE SEQUENCE [LARGE SCALE GENOMIC DNA]</scope>
    <source>
        <strain evidence="1 4">2789STDY5834899</strain>
        <strain evidence="2 3">2789STDY5834945</strain>
    </source>
</reference>
<gene>
    <name evidence="1" type="ORF">ERS852511_01013</name>
    <name evidence="2" type="ORF">ERS852557_00160</name>
</gene>
<evidence type="ECO:0000313" key="1">
    <source>
        <dbReference type="EMBL" id="CUP05784.1"/>
    </source>
</evidence>
<dbReference type="AlphaFoldDB" id="A0A0P0FIX6"/>
<evidence type="ECO:0000313" key="4">
    <source>
        <dbReference type="Proteomes" id="UP000095576"/>
    </source>
</evidence>
<accession>A0A0P0FIX6</accession>
<dbReference type="KEGG" id="btho:Btheta7330_04283"/>
<sequence length="38" mass="4446">MWGEENGKGKEEMGNLLGNPILLHYYNKFQDQTPIHSR</sequence>
<evidence type="ECO:0000313" key="2">
    <source>
        <dbReference type="EMBL" id="CUP30301.1"/>
    </source>
</evidence>
<dbReference type="EMBL" id="CZBI01000001">
    <property type="protein sequence ID" value="CUP30301.1"/>
    <property type="molecule type" value="Genomic_DNA"/>
</dbReference>
<accession>I0Q063</accession>
<proteinExistence type="predicted"/>